<dbReference type="Pfam" id="PF01380">
    <property type="entry name" value="SIS"/>
    <property type="match status" value="1"/>
</dbReference>
<dbReference type="InterPro" id="IPR001347">
    <property type="entry name" value="SIS_dom"/>
</dbReference>
<accession>A0A7C5E2R9</accession>
<sequence>MYTLKEILRIPELFEKTEELFVELYRDCKYLFVGCGSSYNLGLILSRILTKHNYRAEVISGGQIVVRGNVPFLDKAILLSRTGESSETVFAASELKKSGFETLGISCVPSSQLLKVCDESIALDYANEESIVMTGSFS</sequence>
<evidence type="ECO:0000259" key="1">
    <source>
        <dbReference type="PROSITE" id="PS51464"/>
    </source>
</evidence>
<dbReference type="PROSITE" id="PS51464">
    <property type="entry name" value="SIS"/>
    <property type="match status" value="1"/>
</dbReference>
<evidence type="ECO:0000313" key="2">
    <source>
        <dbReference type="EMBL" id="HHF08842.1"/>
    </source>
</evidence>
<proteinExistence type="predicted"/>
<reference evidence="2" key="1">
    <citation type="journal article" date="2020" name="mSystems">
        <title>Genome- and Community-Level Interaction Insights into Carbon Utilization and Element Cycling Functions of Hydrothermarchaeota in Hydrothermal Sediment.</title>
        <authorList>
            <person name="Zhou Z."/>
            <person name="Liu Y."/>
            <person name="Xu W."/>
            <person name="Pan J."/>
            <person name="Luo Z.H."/>
            <person name="Li M."/>
        </authorList>
    </citation>
    <scope>NUCLEOTIDE SEQUENCE [LARGE SCALE GENOMIC DNA]</scope>
    <source>
        <strain evidence="2">HyVt-80</strain>
    </source>
</reference>
<gene>
    <name evidence="2" type="ORF">ENL26_03645</name>
</gene>
<feature type="domain" description="SIS" evidence="1">
    <location>
        <begin position="20"/>
        <end position="138"/>
    </location>
</feature>
<dbReference type="Proteomes" id="UP000886129">
    <property type="component" value="Unassembled WGS sequence"/>
</dbReference>
<dbReference type="GO" id="GO:0097367">
    <property type="term" value="F:carbohydrate derivative binding"/>
    <property type="evidence" value="ECO:0007669"/>
    <property type="project" value="InterPro"/>
</dbReference>
<organism evidence="2">
    <name type="scientific">Kosmotoga arenicorallina</name>
    <dbReference type="NCBI Taxonomy" id="688066"/>
    <lineage>
        <taxon>Bacteria</taxon>
        <taxon>Thermotogati</taxon>
        <taxon>Thermotogota</taxon>
        <taxon>Thermotogae</taxon>
        <taxon>Kosmotogales</taxon>
        <taxon>Kosmotogaceae</taxon>
        <taxon>Kosmotoga</taxon>
    </lineage>
</organism>
<name>A0A7C5E2R9_9BACT</name>
<dbReference type="EMBL" id="DRTH01000217">
    <property type="protein sequence ID" value="HHF08842.1"/>
    <property type="molecule type" value="Genomic_DNA"/>
</dbReference>
<comment type="caution">
    <text evidence="2">The sequence shown here is derived from an EMBL/GenBank/DDBJ whole genome shotgun (WGS) entry which is preliminary data.</text>
</comment>
<dbReference type="GO" id="GO:1901135">
    <property type="term" value="P:carbohydrate derivative metabolic process"/>
    <property type="evidence" value="ECO:0007669"/>
    <property type="project" value="InterPro"/>
</dbReference>
<feature type="non-terminal residue" evidence="2">
    <location>
        <position position="138"/>
    </location>
</feature>
<protein>
    <submittedName>
        <fullName evidence="2">SIS domain-containing protein</fullName>
    </submittedName>
</protein>
<dbReference type="SUPFAM" id="SSF53697">
    <property type="entry name" value="SIS domain"/>
    <property type="match status" value="1"/>
</dbReference>
<dbReference type="Gene3D" id="3.40.50.10490">
    <property type="entry name" value="Glucose-6-phosphate isomerase like protein, domain 1"/>
    <property type="match status" value="1"/>
</dbReference>
<dbReference type="AlphaFoldDB" id="A0A7C5E2R9"/>
<dbReference type="InterPro" id="IPR046348">
    <property type="entry name" value="SIS_dom_sf"/>
</dbReference>